<dbReference type="SUPFAM" id="SSF47648">
    <property type="entry name" value="Nucleoside phosphorylase/phosphoribosyltransferase N-terminal domain"/>
    <property type="match status" value="1"/>
</dbReference>
<dbReference type="Proteomes" id="UP001497045">
    <property type="component" value="Unassembled WGS sequence"/>
</dbReference>
<comment type="caution">
    <text evidence="7">The sequence shown here is derived from an EMBL/GenBank/DDBJ whole genome shotgun (WGS) entry which is preliminary data.</text>
</comment>
<dbReference type="EC" id="2.4.2.18" evidence="4"/>
<dbReference type="SUPFAM" id="SSF52418">
    <property type="entry name" value="Nucleoside phosphorylase/phosphoribosyltransferase catalytic domain"/>
    <property type="match status" value="1"/>
</dbReference>
<comment type="pathway">
    <text evidence="4">Amino-acid biosynthesis; L-tryptophan biosynthesis; L-tryptophan from chorismate: step 2/5.</text>
</comment>
<evidence type="ECO:0000256" key="1">
    <source>
        <dbReference type="ARBA" id="ARBA00022676"/>
    </source>
</evidence>
<keyword evidence="4" id="KW-0028">Amino-acid biosynthesis</keyword>
<comment type="function">
    <text evidence="4">Catalyzes the transfer of the phosphoribosyl group of 5-phosphorylribose-1-pyrophosphate (PRPP) to anthranilate to yield N-(5'-phosphoribosyl)-anthranilate (PRA).</text>
</comment>
<keyword evidence="8" id="KW-1185">Reference proteome</keyword>
<dbReference type="RefSeq" id="WP_341672712.1">
    <property type="nucleotide sequence ID" value="NZ_JBBYHV010000001.1"/>
</dbReference>
<comment type="subunit">
    <text evidence="4">Homodimer.</text>
</comment>
<comment type="catalytic activity">
    <reaction evidence="4">
        <text>N-(5-phospho-beta-D-ribosyl)anthranilate + diphosphate = 5-phospho-alpha-D-ribose 1-diphosphate + anthranilate</text>
        <dbReference type="Rhea" id="RHEA:11768"/>
        <dbReference type="ChEBI" id="CHEBI:16567"/>
        <dbReference type="ChEBI" id="CHEBI:18277"/>
        <dbReference type="ChEBI" id="CHEBI:33019"/>
        <dbReference type="ChEBI" id="CHEBI:58017"/>
        <dbReference type="EC" id="2.4.2.18"/>
    </reaction>
</comment>
<sequence>MSVLPPADLPLTEAEAERAFGDMLDGKPSDDEIARFLSDLSDRGERAEEITGAARAMRDRLIPIEAPDNAIDVCGTGGDGHHTLNVSTAVSLVVAACGVPVAKHGNRAASSKAGAADTLEALGLDMDAAGRTAEKTLAEIGICFLFAKNHHPAMARIQPIRQQLGRRTIFNLMGPLSNPAKVRRQLIGIARPAYVPIYADAMARLGTERTFIVSGDEGLDELSLDEGNEVADVQGRQVLMRRVDASEAGLQHAPVEAIRGGDAAHNAKALEALLLGAPGPYRDAVLFNAAGALIVAGEVDNWVDGVDEAAEAIDKGLAKALLECWIAAAK</sequence>
<dbReference type="Gene3D" id="1.20.970.10">
    <property type="entry name" value="Transferase, Pyrimidine Nucleoside Phosphorylase, Chain C"/>
    <property type="match status" value="1"/>
</dbReference>
<feature type="binding site" evidence="4">
    <location>
        <position position="220"/>
    </location>
    <ligand>
        <name>Mg(2+)</name>
        <dbReference type="ChEBI" id="CHEBI:18420"/>
        <label>2</label>
    </ligand>
</feature>
<evidence type="ECO:0000259" key="5">
    <source>
        <dbReference type="Pfam" id="PF00591"/>
    </source>
</evidence>
<evidence type="ECO:0000256" key="4">
    <source>
        <dbReference type="HAMAP-Rule" id="MF_00211"/>
    </source>
</evidence>
<dbReference type="InterPro" id="IPR035902">
    <property type="entry name" value="Nuc_phospho_transferase"/>
</dbReference>
<keyword evidence="4" id="KW-0479">Metal-binding</keyword>
<accession>A0ABU9IDF6</accession>
<keyword evidence="4" id="KW-0460">Magnesium</keyword>
<feature type="binding site" evidence="4">
    <location>
        <position position="221"/>
    </location>
    <ligand>
        <name>Mg(2+)</name>
        <dbReference type="ChEBI" id="CHEBI:18420"/>
        <label>2</label>
    </ligand>
</feature>
<dbReference type="NCBIfam" id="TIGR01245">
    <property type="entry name" value="trpD"/>
    <property type="match status" value="1"/>
</dbReference>
<feature type="binding site" evidence="4">
    <location>
        <position position="106"/>
    </location>
    <ligand>
        <name>anthranilate</name>
        <dbReference type="ChEBI" id="CHEBI:16567"/>
        <label>1</label>
    </ligand>
</feature>
<protein>
    <recommendedName>
        <fullName evidence="4">Anthranilate phosphoribosyltransferase</fullName>
        <ecNumber evidence="4">2.4.2.18</ecNumber>
    </recommendedName>
</protein>
<comment type="cofactor">
    <cofactor evidence="4">
        <name>Mg(2+)</name>
        <dbReference type="ChEBI" id="CHEBI:18420"/>
    </cofactor>
    <text evidence="4">Binds 2 magnesium ions per monomer.</text>
</comment>
<organism evidence="7 8">
    <name type="scientific">Aurantiacibacter gilvus</name>
    <dbReference type="NCBI Taxonomy" id="3139141"/>
    <lineage>
        <taxon>Bacteria</taxon>
        <taxon>Pseudomonadati</taxon>
        <taxon>Pseudomonadota</taxon>
        <taxon>Alphaproteobacteria</taxon>
        <taxon>Sphingomonadales</taxon>
        <taxon>Erythrobacteraceae</taxon>
        <taxon>Aurantiacibacter</taxon>
    </lineage>
</organism>
<feature type="domain" description="Glycosyl transferase family 3" evidence="5">
    <location>
        <begin position="69"/>
        <end position="318"/>
    </location>
</feature>
<dbReference type="Pfam" id="PF00591">
    <property type="entry name" value="Glycos_transf_3"/>
    <property type="match status" value="1"/>
</dbReference>
<dbReference type="GO" id="GO:0004048">
    <property type="term" value="F:anthranilate phosphoribosyltransferase activity"/>
    <property type="evidence" value="ECO:0007669"/>
    <property type="project" value="UniProtKB-EC"/>
</dbReference>
<evidence type="ECO:0000313" key="8">
    <source>
        <dbReference type="Proteomes" id="UP001497045"/>
    </source>
</evidence>
<feature type="binding site" evidence="4">
    <location>
        <begin position="78"/>
        <end position="79"/>
    </location>
    <ligand>
        <name>5-phospho-alpha-D-ribose 1-diphosphate</name>
        <dbReference type="ChEBI" id="CHEBI:58017"/>
    </ligand>
</feature>
<feature type="binding site" evidence="4">
    <location>
        <position position="221"/>
    </location>
    <ligand>
        <name>Mg(2+)</name>
        <dbReference type="ChEBI" id="CHEBI:18420"/>
        <label>1</label>
    </ligand>
</feature>
<proteinExistence type="inferred from homology"/>
<comment type="caution">
    <text evidence="4">Lacks conserved residue(s) required for the propagation of feature annotation.</text>
</comment>
<keyword evidence="3 4" id="KW-0822">Tryptophan biosynthesis</keyword>
<feature type="binding site" evidence="4">
    <location>
        <position position="161"/>
    </location>
    <ligand>
        <name>anthranilate</name>
        <dbReference type="ChEBI" id="CHEBI:16567"/>
        <label>2</label>
    </ligand>
</feature>
<dbReference type="InterPro" id="IPR036320">
    <property type="entry name" value="Glycosyl_Trfase_fam3_N_dom_sf"/>
</dbReference>
<keyword evidence="2 4" id="KW-0808">Transferase</keyword>
<feature type="domain" description="Glycosyl transferase family 3 N-terminal" evidence="6">
    <location>
        <begin position="10"/>
        <end position="60"/>
    </location>
</feature>
<feature type="binding site" evidence="4">
    <location>
        <position position="83"/>
    </location>
    <ligand>
        <name>5-phospho-alpha-D-ribose 1-diphosphate</name>
        <dbReference type="ChEBI" id="CHEBI:58017"/>
    </ligand>
</feature>
<evidence type="ECO:0000256" key="3">
    <source>
        <dbReference type="ARBA" id="ARBA00022822"/>
    </source>
</evidence>
<evidence type="ECO:0000256" key="2">
    <source>
        <dbReference type="ARBA" id="ARBA00022679"/>
    </source>
</evidence>
<keyword evidence="4" id="KW-0057">Aromatic amino acid biosynthesis</keyword>
<comment type="similarity">
    <text evidence="4">Belongs to the anthranilate phosphoribosyltransferase family.</text>
</comment>
<reference evidence="7 8" key="1">
    <citation type="submission" date="2024-04" db="EMBL/GenBank/DDBJ databases">
        <title>Aurantiacibacter sp. DGU6 16S ribosomal RNA gene Genome sequencing and assembly.</title>
        <authorList>
            <person name="Park S."/>
        </authorList>
    </citation>
    <scope>NUCLEOTIDE SEQUENCE [LARGE SCALE GENOMIC DNA]</scope>
    <source>
        <strain evidence="7 8">DGU6</strain>
    </source>
</reference>
<dbReference type="Pfam" id="PF02885">
    <property type="entry name" value="Glycos_trans_3N"/>
    <property type="match status" value="1"/>
</dbReference>
<feature type="binding site" evidence="4">
    <location>
        <position position="75"/>
    </location>
    <ligand>
        <name>anthranilate</name>
        <dbReference type="ChEBI" id="CHEBI:16567"/>
        <label>1</label>
    </ligand>
</feature>
<feature type="binding site" evidence="4">
    <location>
        <position position="75"/>
    </location>
    <ligand>
        <name>5-phospho-alpha-D-ribose 1-diphosphate</name>
        <dbReference type="ChEBI" id="CHEBI:58017"/>
    </ligand>
</feature>
<feature type="binding site" evidence="4">
    <location>
        <begin position="103"/>
        <end position="111"/>
    </location>
    <ligand>
        <name>5-phospho-alpha-D-ribose 1-diphosphate</name>
        <dbReference type="ChEBI" id="CHEBI:58017"/>
    </ligand>
</feature>
<dbReference type="InterPro" id="IPR005940">
    <property type="entry name" value="Anthranilate_Pribosyl_Tfrase"/>
</dbReference>
<evidence type="ECO:0000259" key="6">
    <source>
        <dbReference type="Pfam" id="PF02885"/>
    </source>
</evidence>
<keyword evidence="1 4" id="KW-0328">Glycosyltransferase</keyword>
<feature type="binding site" evidence="4">
    <location>
        <begin position="85"/>
        <end position="88"/>
    </location>
    <ligand>
        <name>5-phospho-alpha-D-ribose 1-diphosphate</name>
        <dbReference type="ChEBI" id="CHEBI:58017"/>
    </ligand>
</feature>
<feature type="binding site" evidence="4">
    <location>
        <position position="115"/>
    </location>
    <ligand>
        <name>5-phospho-alpha-D-ribose 1-diphosphate</name>
        <dbReference type="ChEBI" id="CHEBI:58017"/>
    </ligand>
</feature>
<gene>
    <name evidence="4 7" type="primary">trpD</name>
    <name evidence="7" type="ORF">AAEO60_05890</name>
</gene>
<evidence type="ECO:0000313" key="7">
    <source>
        <dbReference type="EMBL" id="MEL1250197.1"/>
    </source>
</evidence>
<dbReference type="EMBL" id="JBBYHV010000001">
    <property type="protein sequence ID" value="MEL1250197.1"/>
    <property type="molecule type" value="Genomic_DNA"/>
</dbReference>
<dbReference type="InterPro" id="IPR017459">
    <property type="entry name" value="Glycosyl_Trfase_fam3_N_dom"/>
</dbReference>
<dbReference type="PANTHER" id="PTHR43285:SF2">
    <property type="entry name" value="ANTHRANILATE PHOSPHORIBOSYLTRANSFERASE"/>
    <property type="match status" value="1"/>
</dbReference>
<dbReference type="Gene3D" id="3.40.1030.10">
    <property type="entry name" value="Nucleoside phosphorylase/phosphoribosyltransferase catalytic domain"/>
    <property type="match status" value="1"/>
</dbReference>
<dbReference type="PANTHER" id="PTHR43285">
    <property type="entry name" value="ANTHRANILATE PHOSPHORIBOSYLTRANSFERASE"/>
    <property type="match status" value="1"/>
</dbReference>
<dbReference type="InterPro" id="IPR000312">
    <property type="entry name" value="Glycosyl_Trfase_fam3"/>
</dbReference>
<feature type="binding site" evidence="4">
    <location>
        <position position="87"/>
    </location>
    <ligand>
        <name>Mg(2+)</name>
        <dbReference type="ChEBI" id="CHEBI:18420"/>
        <label>1</label>
    </ligand>
</feature>
<dbReference type="HAMAP" id="MF_00211">
    <property type="entry name" value="TrpD"/>
    <property type="match status" value="1"/>
</dbReference>
<name>A0ABU9IDF6_9SPHN</name>